<gene>
    <name evidence="3" type="ORF">ERS008502_00820</name>
</gene>
<dbReference type="GO" id="GO:0003677">
    <property type="term" value="F:DNA binding"/>
    <property type="evidence" value="ECO:0007669"/>
    <property type="project" value="InterPro"/>
</dbReference>
<name>A0AA36LJH9_YERMO</name>
<dbReference type="InterPro" id="IPR010982">
    <property type="entry name" value="Lambda_DNA-bd_dom_sf"/>
</dbReference>
<evidence type="ECO:0000313" key="3">
    <source>
        <dbReference type="EMBL" id="CNH56922.1"/>
    </source>
</evidence>
<proteinExistence type="predicted"/>
<reference evidence="3 4" key="1">
    <citation type="submission" date="2015-03" db="EMBL/GenBank/DDBJ databases">
        <authorList>
            <consortium name="Pathogen Informatics"/>
            <person name="Murphy D."/>
        </authorList>
    </citation>
    <scope>NUCLEOTIDE SEQUENCE [LARGE SCALE GENOMIC DNA]</scope>
    <source>
        <strain evidence="3 4">FE82747</strain>
    </source>
</reference>
<dbReference type="GO" id="GO:0051259">
    <property type="term" value="P:protein complex oligomerization"/>
    <property type="evidence" value="ECO:0007669"/>
    <property type="project" value="InterPro"/>
</dbReference>
<dbReference type="Proteomes" id="UP000040841">
    <property type="component" value="Unassembled WGS sequence"/>
</dbReference>
<comment type="caution">
    <text evidence="3">The sequence shown here is derived from an EMBL/GenBank/DDBJ whole genome shotgun (WGS) entry which is preliminary data.</text>
</comment>
<evidence type="ECO:0000259" key="2">
    <source>
        <dbReference type="Pfam" id="PF16452"/>
    </source>
</evidence>
<dbReference type="RefSeq" id="WP_049678157.1">
    <property type="nucleotide sequence ID" value="NZ_CABMMJ010000001.1"/>
</dbReference>
<dbReference type="GO" id="GO:0045892">
    <property type="term" value="P:negative regulation of DNA-templated transcription"/>
    <property type="evidence" value="ECO:0007669"/>
    <property type="project" value="InterPro"/>
</dbReference>
<feature type="domain" description="Bacteriophage CI repressor N-terminal" evidence="1">
    <location>
        <begin position="9"/>
        <end position="73"/>
    </location>
</feature>
<dbReference type="InterPro" id="IPR010744">
    <property type="entry name" value="Phage_CI_N"/>
</dbReference>
<dbReference type="Pfam" id="PF16452">
    <property type="entry name" value="Phage_CI_C"/>
    <property type="match status" value="1"/>
</dbReference>
<evidence type="ECO:0000313" key="4">
    <source>
        <dbReference type="Proteomes" id="UP000040841"/>
    </source>
</evidence>
<organism evidence="3 4">
    <name type="scientific">Yersinia mollaretii</name>
    <dbReference type="NCBI Taxonomy" id="33060"/>
    <lineage>
        <taxon>Bacteria</taxon>
        <taxon>Pseudomonadati</taxon>
        <taxon>Pseudomonadota</taxon>
        <taxon>Gammaproteobacteria</taxon>
        <taxon>Enterobacterales</taxon>
        <taxon>Yersiniaceae</taxon>
        <taxon>Yersinia</taxon>
    </lineage>
</organism>
<protein>
    <submittedName>
        <fullName evidence="3">CI repressor</fullName>
    </submittedName>
</protein>
<accession>A0AA36LJH9</accession>
<dbReference type="Gene3D" id="1.10.260.40">
    <property type="entry name" value="lambda repressor-like DNA-binding domains"/>
    <property type="match status" value="1"/>
</dbReference>
<dbReference type="EMBL" id="CQBM01000001">
    <property type="protein sequence ID" value="CNH56922.1"/>
    <property type="molecule type" value="Genomic_DNA"/>
</dbReference>
<sequence>MDLRRGGQAAIDRMLEAYGFSTKQALCEQLGISASTLANRYLRDTFPADLVIQCALETGASLRWLTTGEGAMYENAKQLDIVQIPRQKLLDGKLYDSNFYMFDKAFLPDGLKDPVVILDGDITYIADRKFDEVQDGKWVVDIEGKVSVRDIIRIPGGKVRVEGGKFAFDCGLDEIKVIYHIKMCCSL</sequence>
<feature type="domain" description="Bacteriophage CI repressor C-terminal" evidence="2">
    <location>
        <begin position="83"/>
        <end position="181"/>
    </location>
</feature>
<dbReference type="Gene3D" id="2.10.109.10">
    <property type="entry name" value="Umud Fragment, subunit A"/>
    <property type="match status" value="1"/>
</dbReference>
<evidence type="ECO:0000259" key="1">
    <source>
        <dbReference type="Pfam" id="PF07022"/>
    </source>
</evidence>
<dbReference type="InterPro" id="IPR032499">
    <property type="entry name" value="Phage_CI_C"/>
</dbReference>
<dbReference type="AlphaFoldDB" id="A0AA36LJH9"/>
<dbReference type="Pfam" id="PF07022">
    <property type="entry name" value="Phage_CI_repr"/>
    <property type="match status" value="1"/>
</dbReference>